<evidence type="ECO:0000256" key="2">
    <source>
        <dbReference type="SAM" id="Coils"/>
    </source>
</evidence>
<dbReference type="GO" id="GO:0071222">
    <property type="term" value="P:cellular response to lipopolysaccharide"/>
    <property type="evidence" value="ECO:0007669"/>
    <property type="project" value="TreeGrafter"/>
</dbReference>
<evidence type="ECO:0000313" key="4">
    <source>
        <dbReference type="Ensembl" id="ENSOSIP00000005502.1"/>
    </source>
</evidence>
<keyword evidence="5" id="KW-1185">Reference proteome</keyword>
<feature type="coiled-coil region" evidence="2">
    <location>
        <begin position="51"/>
        <end position="143"/>
    </location>
</feature>
<name>A0A8C7WZ04_9TELE</name>
<accession>A0A8C7WZ04</accession>
<feature type="region of interest" description="Disordered" evidence="3">
    <location>
        <begin position="1"/>
        <end position="47"/>
    </location>
</feature>
<dbReference type="Ensembl" id="ENSOSIT00000005896.1">
    <property type="protein sequence ID" value="ENSOSIP00000005502.1"/>
    <property type="gene ID" value="ENSOSIG00000003803.1"/>
</dbReference>
<evidence type="ECO:0000256" key="3">
    <source>
        <dbReference type="SAM" id="MobiDB-lite"/>
    </source>
</evidence>
<keyword evidence="1 2" id="KW-0175">Coiled coil</keyword>
<organism evidence="4 5">
    <name type="scientific">Oryzias sinensis</name>
    <name type="common">Chinese medaka</name>
    <dbReference type="NCBI Taxonomy" id="183150"/>
    <lineage>
        <taxon>Eukaryota</taxon>
        <taxon>Metazoa</taxon>
        <taxon>Chordata</taxon>
        <taxon>Craniata</taxon>
        <taxon>Vertebrata</taxon>
        <taxon>Euteleostomi</taxon>
        <taxon>Actinopterygii</taxon>
        <taxon>Neopterygii</taxon>
        <taxon>Teleostei</taxon>
        <taxon>Neoteleostei</taxon>
        <taxon>Acanthomorphata</taxon>
        <taxon>Ovalentaria</taxon>
        <taxon>Atherinomorphae</taxon>
        <taxon>Beloniformes</taxon>
        <taxon>Adrianichthyidae</taxon>
        <taxon>Oryziinae</taxon>
        <taxon>Oryzias</taxon>
    </lineage>
</organism>
<reference evidence="4" key="1">
    <citation type="submission" date="2025-08" db="UniProtKB">
        <authorList>
            <consortium name="Ensembl"/>
        </authorList>
    </citation>
    <scope>IDENTIFICATION</scope>
</reference>
<dbReference type="GO" id="GO:0006357">
    <property type="term" value="P:regulation of transcription by RNA polymerase II"/>
    <property type="evidence" value="ECO:0007669"/>
    <property type="project" value="TreeGrafter"/>
</dbReference>
<evidence type="ECO:0000313" key="5">
    <source>
        <dbReference type="Proteomes" id="UP000694383"/>
    </source>
</evidence>
<dbReference type="GO" id="GO:0005737">
    <property type="term" value="C:cytoplasm"/>
    <property type="evidence" value="ECO:0007669"/>
    <property type="project" value="UniProtKB-ARBA"/>
</dbReference>
<reference evidence="4" key="2">
    <citation type="submission" date="2025-09" db="UniProtKB">
        <authorList>
            <consortium name="Ensembl"/>
        </authorList>
    </citation>
    <scope>IDENTIFICATION</scope>
</reference>
<evidence type="ECO:0008006" key="6">
    <source>
        <dbReference type="Google" id="ProtNLM"/>
    </source>
</evidence>
<sequence>MDTSEDHKSLKNKGSEHCPEESVAVRPKMEATTPQNSGKAAEKTPAKPCDIEIYEKKIRLLEKQRMDVLEVNKQWDIQWNSMRSQSEQKITDLRQRLAESQKTVLELEAEREQRQRDYDKKLLKQREYQEKEIQRRLNRALEEALNLHTPSSSQQPPGQSNFADAANNLKKQELLTQIAVLKEQV</sequence>
<dbReference type="GeneTree" id="ENSGT00510000046908"/>
<dbReference type="PANTHER" id="PTHR31882:SF3">
    <property type="entry name" value="TNFAIP3-INTERACTING PROTEIN 1"/>
    <property type="match status" value="1"/>
</dbReference>
<dbReference type="AlphaFoldDB" id="A0A8C7WZ04"/>
<protein>
    <recommendedName>
        <fullName evidence="6">TNFAIP3-interacting protein 3</fullName>
    </recommendedName>
</protein>
<dbReference type="GO" id="GO:0043124">
    <property type="term" value="P:negative regulation of canonical NF-kappaB signal transduction"/>
    <property type="evidence" value="ECO:0007669"/>
    <property type="project" value="TreeGrafter"/>
</dbReference>
<evidence type="ECO:0000256" key="1">
    <source>
        <dbReference type="ARBA" id="ARBA00023054"/>
    </source>
</evidence>
<dbReference type="PANTHER" id="PTHR31882">
    <property type="entry name" value="TNFAIP3-INTERACTING PROTEIN COILED COIL FAMILY MEMBER"/>
    <property type="match status" value="1"/>
</dbReference>
<feature type="compositionally biased region" description="Basic and acidic residues" evidence="3">
    <location>
        <begin position="1"/>
        <end position="20"/>
    </location>
</feature>
<proteinExistence type="predicted"/>
<dbReference type="Proteomes" id="UP000694383">
    <property type="component" value="Unplaced"/>
</dbReference>